<sequence length="154" mass="17561">MSDNVKVADIINPLNFEIPIAIKWIIKKEDVEKKIFLYKASQYHLSSLPNVFLQYSLIKDGYNGDKIMADLEVDKGSEIKLRSNIKIRVKSAKFEKWAIGEHVQKGFYSANFTSQTDLLNPEKNFFADENLILDITGVISVDRPIVAKILSKNL</sequence>
<dbReference type="Proteomes" id="UP000887577">
    <property type="component" value="Unplaced"/>
</dbReference>
<name>A0A914ZE59_9BILA</name>
<protein>
    <submittedName>
        <fullName evidence="2">Uncharacterized protein</fullName>
    </submittedName>
</protein>
<organism evidence="1 2">
    <name type="scientific">Panagrolaimus superbus</name>
    <dbReference type="NCBI Taxonomy" id="310955"/>
    <lineage>
        <taxon>Eukaryota</taxon>
        <taxon>Metazoa</taxon>
        <taxon>Ecdysozoa</taxon>
        <taxon>Nematoda</taxon>
        <taxon>Chromadorea</taxon>
        <taxon>Rhabditida</taxon>
        <taxon>Tylenchina</taxon>
        <taxon>Panagrolaimomorpha</taxon>
        <taxon>Panagrolaimoidea</taxon>
        <taxon>Panagrolaimidae</taxon>
        <taxon>Panagrolaimus</taxon>
    </lineage>
</organism>
<keyword evidence="1" id="KW-1185">Reference proteome</keyword>
<reference evidence="2" key="1">
    <citation type="submission" date="2022-11" db="UniProtKB">
        <authorList>
            <consortium name="WormBaseParasite"/>
        </authorList>
    </citation>
    <scope>IDENTIFICATION</scope>
</reference>
<dbReference type="WBParaSite" id="PSU_v2.g8556.t1">
    <property type="protein sequence ID" value="PSU_v2.g8556.t1"/>
    <property type="gene ID" value="PSU_v2.g8556"/>
</dbReference>
<evidence type="ECO:0000313" key="1">
    <source>
        <dbReference type="Proteomes" id="UP000887577"/>
    </source>
</evidence>
<evidence type="ECO:0000313" key="2">
    <source>
        <dbReference type="WBParaSite" id="PSU_v2.g8556.t1"/>
    </source>
</evidence>
<accession>A0A914ZE59</accession>
<dbReference type="AlphaFoldDB" id="A0A914ZE59"/>
<proteinExistence type="predicted"/>